<evidence type="ECO:0008006" key="3">
    <source>
        <dbReference type="Google" id="ProtNLM"/>
    </source>
</evidence>
<dbReference type="OrthoDB" id="2919534at2759"/>
<dbReference type="Gene3D" id="3.10.10.10">
    <property type="entry name" value="HIV Type 1 Reverse Transcriptase, subunit A, domain 1"/>
    <property type="match status" value="1"/>
</dbReference>
<accession>A0A371F150</accession>
<gene>
    <name evidence="1" type="ORF">CR513_48545</name>
</gene>
<dbReference type="SUPFAM" id="SSF56672">
    <property type="entry name" value="DNA/RNA polymerases"/>
    <property type="match status" value="1"/>
</dbReference>
<dbReference type="AlphaFoldDB" id="A0A371F150"/>
<protein>
    <recommendedName>
        <fullName evidence="3">Reverse transcriptase domain-containing protein</fullName>
    </recommendedName>
</protein>
<dbReference type="InterPro" id="IPR053134">
    <property type="entry name" value="RNA-dir_DNA_polymerase"/>
</dbReference>
<comment type="caution">
    <text evidence="1">The sequence shown here is derived from an EMBL/GenBank/DDBJ whole genome shotgun (WGS) entry which is preliminary data.</text>
</comment>
<organism evidence="1 2">
    <name type="scientific">Mucuna pruriens</name>
    <name type="common">Velvet bean</name>
    <name type="synonym">Dolichos pruriens</name>
    <dbReference type="NCBI Taxonomy" id="157652"/>
    <lineage>
        <taxon>Eukaryota</taxon>
        <taxon>Viridiplantae</taxon>
        <taxon>Streptophyta</taxon>
        <taxon>Embryophyta</taxon>
        <taxon>Tracheophyta</taxon>
        <taxon>Spermatophyta</taxon>
        <taxon>Magnoliopsida</taxon>
        <taxon>eudicotyledons</taxon>
        <taxon>Gunneridae</taxon>
        <taxon>Pentapetalae</taxon>
        <taxon>rosids</taxon>
        <taxon>fabids</taxon>
        <taxon>Fabales</taxon>
        <taxon>Fabaceae</taxon>
        <taxon>Papilionoideae</taxon>
        <taxon>50 kb inversion clade</taxon>
        <taxon>NPAAA clade</taxon>
        <taxon>indigoferoid/millettioid clade</taxon>
        <taxon>Phaseoleae</taxon>
        <taxon>Mucuna</taxon>
    </lineage>
</organism>
<name>A0A371F150_MUCPR</name>
<dbReference type="PANTHER" id="PTHR24559">
    <property type="entry name" value="TRANSPOSON TY3-I GAG-POL POLYPROTEIN"/>
    <property type="match status" value="1"/>
</dbReference>
<dbReference type="InterPro" id="IPR043502">
    <property type="entry name" value="DNA/RNA_pol_sf"/>
</dbReference>
<dbReference type="Proteomes" id="UP000257109">
    <property type="component" value="Unassembled WGS sequence"/>
</dbReference>
<keyword evidence="2" id="KW-1185">Reference proteome</keyword>
<evidence type="ECO:0000313" key="1">
    <source>
        <dbReference type="EMBL" id="RDX72028.1"/>
    </source>
</evidence>
<dbReference type="Gene3D" id="3.30.70.270">
    <property type="match status" value="1"/>
</dbReference>
<proteinExistence type="predicted"/>
<reference evidence="1" key="1">
    <citation type="submission" date="2018-05" db="EMBL/GenBank/DDBJ databases">
        <title>Draft genome of Mucuna pruriens seed.</title>
        <authorList>
            <person name="Nnadi N.E."/>
            <person name="Vos R."/>
            <person name="Hasami M.H."/>
            <person name="Devisetty U.K."/>
            <person name="Aguiy J.C."/>
        </authorList>
    </citation>
    <scope>NUCLEOTIDE SEQUENCE [LARGE SCALE GENOMIC DNA]</scope>
    <source>
        <strain evidence="1">JCA_2017</strain>
    </source>
</reference>
<dbReference type="EMBL" id="QJKJ01011090">
    <property type="protein sequence ID" value="RDX72028.1"/>
    <property type="molecule type" value="Genomic_DNA"/>
</dbReference>
<feature type="non-terminal residue" evidence="1">
    <location>
        <position position="1"/>
    </location>
</feature>
<dbReference type="PANTHER" id="PTHR24559:SF430">
    <property type="entry name" value="RNA-DIRECTED DNA POLYMERASE"/>
    <property type="match status" value="1"/>
</dbReference>
<dbReference type="InterPro" id="IPR043128">
    <property type="entry name" value="Rev_trsase/Diguanyl_cyclase"/>
</dbReference>
<evidence type="ECO:0000313" key="2">
    <source>
        <dbReference type="Proteomes" id="UP000257109"/>
    </source>
</evidence>
<sequence length="243" mass="27385">MRRDREKGRGRELRLPTSILEECSGTLSGFAGEQIQIRGIVELETTFGMGAGTQSMLVLYTMVDIWASYNMIIGCPALNRLEAVVSTHMYEVPCLKENRSRLGRPKGSLQDQRPDSTKELKEVKISSFAFHRTKIGITLGKEAKDQLRQLLVENKDVFAWYLADMSGIDTDFICHHLSTTSRAQPTCSKDPYSLLNIDRLVDGTSGFAVLSFMDTYSGYNQIRMHQQDEPNTTFITDFGNLLL</sequence>